<sequence length="250" mass="26257">MPRPVHIDRTLAARLNLDQDALAKYLATLNISTTAGTGAAATANTTSVSLLPTSTTSSTSTPALTPSENSRDNRGGACLTPRATSTTASTSSRAHGVLLTPSASTITFSAASSAGSDNDSASSTPTITNTRDDTVSISGASSTPTNEDVLAFFNTQYGKGGRLEGYQKLCEHLDVSPIPSSITRCKKALEDIHINIRDFVQAYENGDPVPRFSSVSGLRQDIKGGRQYPLKIAKANPILSGMLVTVYFKK</sequence>
<accession>A0AAE1C2H0</accession>
<organism evidence="2 3">
    <name type="scientific">Recurvomyces mirabilis</name>
    <dbReference type="NCBI Taxonomy" id="574656"/>
    <lineage>
        <taxon>Eukaryota</taxon>
        <taxon>Fungi</taxon>
        <taxon>Dikarya</taxon>
        <taxon>Ascomycota</taxon>
        <taxon>Pezizomycotina</taxon>
        <taxon>Dothideomycetes</taxon>
        <taxon>Dothideomycetidae</taxon>
        <taxon>Mycosphaerellales</taxon>
        <taxon>Teratosphaeriaceae</taxon>
        <taxon>Recurvomyces</taxon>
    </lineage>
</organism>
<evidence type="ECO:0000256" key="1">
    <source>
        <dbReference type="SAM" id="MobiDB-lite"/>
    </source>
</evidence>
<name>A0AAE1C2H0_9PEZI</name>
<protein>
    <submittedName>
        <fullName evidence="2">Uncharacterized protein</fullName>
    </submittedName>
</protein>
<feature type="compositionally biased region" description="Low complexity" evidence="1">
    <location>
        <begin position="82"/>
        <end position="96"/>
    </location>
</feature>
<evidence type="ECO:0000313" key="3">
    <source>
        <dbReference type="Proteomes" id="UP001274830"/>
    </source>
</evidence>
<feature type="region of interest" description="Disordered" evidence="1">
    <location>
        <begin position="50"/>
        <end position="96"/>
    </location>
</feature>
<reference evidence="2" key="1">
    <citation type="submission" date="2023-07" db="EMBL/GenBank/DDBJ databases">
        <title>Black Yeasts Isolated from many extreme environments.</title>
        <authorList>
            <person name="Coleine C."/>
            <person name="Stajich J.E."/>
            <person name="Selbmann L."/>
        </authorList>
    </citation>
    <scope>NUCLEOTIDE SEQUENCE</scope>
    <source>
        <strain evidence="2">CCFEE 5485</strain>
    </source>
</reference>
<keyword evidence="3" id="KW-1185">Reference proteome</keyword>
<comment type="caution">
    <text evidence="2">The sequence shown here is derived from an EMBL/GenBank/DDBJ whole genome shotgun (WGS) entry which is preliminary data.</text>
</comment>
<dbReference type="Proteomes" id="UP001274830">
    <property type="component" value="Unassembled WGS sequence"/>
</dbReference>
<dbReference type="AlphaFoldDB" id="A0AAE1C2H0"/>
<feature type="region of interest" description="Disordered" evidence="1">
    <location>
        <begin position="110"/>
        <end position="142"/>
    </location>
</feature>
<feature type="compositionally biased region" description="Low complexity" evidence="1">
    <location>
        <begin position="110"/>
        <end position="123"/>
    </location>
</feature>
<feature type="compositionally biased region" description="Polar residues" evidence="1">
    <location>
        <begin position="124"/>
        <end position="142"/>
    </location>
</feature>
<evidence type="ECO:0000313" key="2">
    <source>
        <dbReference type="EMBL" id="KAK3675609.1"/>
    </source>
</evidence>
<dbReference type="PANTHER" id="PTHR38846:SF1">
    <property type="entry name" value="C3H1-TYPE DOMAIN-CONTAINING PROTEIN"/>
    <property type="match status" value="1"/>
</dbReference>
<dbReference type="PANTHER" id="PTHR38846">
    <property type="entry name" value="C3H1-TYPE DOMAIN-CONTAINING PROTEIN"/>
    <property type="match status" value="1"/>
</dbReference>
<proteinExistence type="predicted"/>
<dbReference type="EMBL" id="JAUTXT010000014">
    <property type="protein sequence ID" value="KAK3675609.1"/>
    <property type="molecule type" value="Genomic_DNA"/>
</dbReference>
<gene>
    <name evidence="2" type="ORF">LTR78_004693</name>
</gene>
<feature type="compositionally biased region" description="Low complexity" evidence="1">
    <location>
        <begin position="50"/>
        <end position="67"/>
    </location>
</feature>